<name>A0AAD1TQ62_PELCU</name>
<feature type="compositionally biased region" description="Basic residues" evidence="1">
    <location>
        <begin position="76"/>
        <end position="91"/>
    </location>
</feature>
<keyword evidence="3" id="KW-1185">Reference proteome</keyword>
<proteinExistence type="predicted"/>
<gene>
    <name evidence="2" type="ORF">PECUL_23A043729</name>
</gene>
<organism evidence="2 3">
    <name type="scientific">Pelobates cultripes</name>
    <name type="common">Western spadefoot toad</name>
    <dbReference type="NCBI Taxonomy" id="61616"/>
    <lineage>
        <taxon>Eukaryota</taxon>
        <taxon>Metazoa</taxon>
        <taxon>Chordata</taxon>
        <taxon>Craniata</taxon>
        <taxon>Vertebrata</taxon>
        <taxon>Euteleostomi</taxon>
        <taxon>Amphibia</taxon>
        <taxon>Batrachia</taxon>
        <taxon>Anura</taxon>
        <taxon>Pelobatoidea</taxon>
        <taxon>Pelobatidae</taxon>
        <taxon>Pelobates</taxon>
    </lineage>
</organism>
<accession>A0AAD1TQ62</accession>
<evidence type="ECO:0000256" key="1">
    <source>
        <dbReference type="SAM" id="MobiDB-lite"/>
    </source>
</evidence>
<feature type="compositionally biased region" description="Basic and acidic residues" evidence="1">
    <location>
        <begin position="209"/>
        <end position="227"/>
    </location>
</feature>
<protein>
    <submittedName>
        <fullName evidence="2">Uncharacterized protein</fullName>
    </submittedName>
</protein>
<feature type="region of interest" description="Disordered" evidence="1">
    <location>
        <begin position="72"/>
        <end position="124"/>
    </location>
</feature>
<dbReference type="EMBL" id="CAKOES020000014">
    <property type="protein sequence ID" value="CAH2329717.1"/>
    <property type="molecule type" value="Genomic_DNA"/>
</dbReference>
<feature type="region of interest" description="Disordered" evidence="1">
    <location>
        <begin position="273"/>
        <end position="309"/>
    </location>
</feature>
<dbReference type="AlphaFoldDB" id="A0AAD1TQ62"/>
<dbReference type="Proteomes" id="UP001295444">
    <property type="component" value="Unassembled WGS sequence"/>
</dbReference>
<feature type="compositionally biased region" description="Polar residues" evidence="1">
    <location>
        <begin position="92"/>
        <end position="106"/>
    </location>
</feature>
<feature type="compositionally biased region" description="Basic and acidic residues" evidence="1">
    <location>
        <begin position="183"/>
        <end position="201"/>
    </location>
</feature>
<evidence type="ECO:0000313" key="2">
    <source>
        <dbReference type="EMBL" id="CAH2329717.1"/>
    </source>
</evidence>
<feature type="compositionally biased region" description="Basic and acidic residues" evidence="1">
    <location>
        <begin position="109"/>
        <end position="124"/>
    </location>
</feature>
<comment type="caution">
    <text evidence="2">The sequence shown here is derived from an EMBL/GenBank/DDBJ whole genome shotgun (WGS) entry which is preliminary data.</text>
</comment>
<sequence length="309" mass="37772">MIGYIVSRREENLIHLNEEIMSWKQQLSETTNPETFNQIIRDIKIKVEKVEKDTIEIKKRKYQRDINDYKTGNIRFPKRSHSNKQNYRKNQWRTQEEVSSSYNNHNTHYRNESESYSHRDVQRRNMYRNREPLQATYRHPHNRRDHQNRSYSDVVKQGLDPHDERSPHGSSLRIRRMPSQKQGETREYERKKRHSPERTQSYRDTGTIENHHQNPRSKFDPIREQRRNGKKYRHHEDTTRLTQIKERMPEEPQTAQASSPSVFWRGPIQERLKWRENPPSWESPGKRQRSTDYETEEEEIRNKEKRGKM</sequence>
<evidence type="ECO:0000313" key="3">
    <source>
        <dbReference type="Proteomes" id="UP001295444"/>
    </source>
</evidence>
<reference evidence="2" key="1">
    <citation type="submission" date="2022-03" db="EMBL/GenBank/DDBJ databases">
        <authorList>
            <person name="Alioto T."/>
            <person name="Alioto T."/>
            <person name="Gomez Garrido J."/>
        </authorList>
    </citation>
    <scope>NUCLEOTIDE SEQUENCE</scope>
</reference>
<feature type="region of interest" description="Disordered" evidence="1">
    <location>
        <begin position="156"/>
        <end position="240"/>
    </location>
</feature>